<evidence type="ECO:0000313" key="11">
    <source>
        <dbReference type="Proteomes" id="UP000015993"/>
    </source>
</evidence>
<name>G5GBE0_9BACT</name>
<evidence type="ECO:0000256" key="3">
    <source>
        <dbReference type="ARBA" id="ARBA00022692"/>
    </source>
</evidence>
<keyword evidence="2" id="KW-1003">Cell membrane</keyword>
<keyword evidence="3 7" id="KW-0812">Transmembrane</keyword>
<dbReference type="AlphaFoldDB" id="G5GBE0"/>
<comment type="similarity">
    <text evidence="6">Belongs to the ABC-4 integral membrane protein family.</text>
</comment>
<feature type="transmembrane region" description="Helical" evidence="7">
    <location>
        <begin position="336"/>
        <end position="362"/>
    </location>
</feature>
<dbReference type="STRING" id="679199.HMPREF9332_00891"/>
<gene>
    <name evidence="10" type="ORF">HMPREF9332_00891</name>
</gene>
<comment type="subcellular location">
    <subcellularLocation>
        <location evidence="1">Cell membrane</location>
        <topology evidence="1">Multi-pass membrane protein</topology>
    </subcellularLocation>
</comment>
<evidence type="ECO:0000256" key="1">
    <source>
        <dbReference type="ARBA" id="ARBA00004651"/>
    </source>
</evidence>
<keyword evidence="5 7" id="KW-0472">Membrane</keyword>
<dbReference type="InterPro" id="IPR050250">
    <property type="entry name" value="Macrolide_Exporter_MacB"/>
</dbReference>
<dbReference type="Pfam" id="PF02687">
    <property type="entry name" value="FtsX"/>
    <property type="match status" value="1"/>
</dbReference>
<evidence type="ECO:0000256" key="7">
    <source>
        <dbReference type="SAM" id="Phobius"/>
    </source>
</evidence>
<comment type="caution">
    <text evidence="10">The sequence shown here is derived from an EMBL/GenBank/DDBJ whole genome shotgun (WGS) entry which is preliminary data.</text>
</comment>
<feature type="transmembrane region" description="Helical" evidence="7">
    <location>
        <begin position="382"/>
        <end position="404"/>
    </location>
</feature>
<dbReference type="EMBL" id="ACZK01000016">
    <property type="protein sequence ID" value="EHG23139.1"/>
    <property type="molecule type" value="Genomic_DNA"/>
</dbReference>
<evidence type="ECO:0000313" key="10">
    <source>
        <dbReference type="EMBL" id="EHG23139.1"/>
    </source>
</evidence>
<evidence type="ECO:0000256" key="5">
    <source>
        <dbReference type="ARBA" id="ARBA00023136"/>
    </source>
</evidence>
<evidence type="ECO:0000256" key="6">
    <source>
        <dbReference type="ARBA" id="ARBA00038076"/>
    </source>
</evidence>
<feature type="transmembrane region" description="Helical" evidence="7">
    <location>
        <begin position="29"/>
        <end position="49"/>
    </location>
</feature>
<accession>G5GBE0</accession>
<dbReference type="PANTHER" id="PTHR30572">
    <property type="entry name" value="MEMBRANE COMPONENT OF TRANSPORTER-RELATED"/>
    <property type="match status" value="1"/>
</dbReference>
<evidence type="ECO:0000256" key="4">
    <source>
        <dbReference type="ARBA" id="ARBA00022989"/>
    </source>
</evidence>
<dbReference type="Proteomes" id="UP000015993">
    <property type="component" value="Unassembled WGS sequence"/>
</dbReference>
<dbReference type="GO" id="GO:0022857">
    <property type="term" value="F:transmembrane transporter activity"/>
    <property type="evidence" value="ECO:0007669"/>
    <property type="project" value="TreeGrafter"/>
</dbReference>
<sequence>MHIKIMRIFDLDKWSETFETLMRNKSRSFLTAFGIFWGLFMFSLLMGGGQGLESLMAKNFEGIAQNSCFLIPGQTTKTYKGLQSGRQWNLRAADAQLLKHRVEGIGLCEPVILGENPTPRYKDKTTYGTVKGVNPEYAAMENPHIIYGRFINQTDCDQGRKVCVIGMRVREELFPDTPNPCGKFIEMDSIYYEVVGVSNMKSNVGTGGGNSQQTIMLPFTTAQKIYQKGDRADMLVYTAAPGHTVTEIEEAVNTVIKEEHLIAPDDDQALFSINLEKLFQVIDNLFAGIRFLVWLIGIGTLISGTIGVSNIMMVTVKERTTEIGIRRAIGARPSNILWQIMAESLVLTLLAGLSGIVISVLILQGVEMGIAASTGVEAKFQLSFGMAMSAFGVLMMLGTLAGVAPSLRALAIKPIEALTDE</sequence>
<feature type="transmembrane region" description="Helical" evidence="7">
    <location>
        <begin position="291"/>
        <end position="316"/>
    </location>
</feature>
<evidence type="ECO:0000256" key="2">
    <source>
        <dbReference type="ARBA" id="ARBA00022475"/>
    </source>
</evidence>
<dbReference type="HOGENOM" id="CLU_000604_8_0_10"/>
<dbReference type="GO" id="GO:0005886">
    <property type="term" value="C:plasma membrane"/>
    <property type="evidence" value="ECO:0007669"/>
    <property type="project" value="UniProtKB-SubCell"/>
</dbReference>
<keyword evidence="4 7" id="KW-1133">Transmembrane helix</keyword>
<organism evidence="10 11">
    <name type="scientific">Alloprevotella rava F0323</name>
    <dbReference type="NCBI Taxonomy" id="679199"/>
    <lineage>
        <taxon>Bacteria</taxon>
        <taxon>Pseudomonadati</taxon>
        <taxon>Bacteroidota</taxon>
        <taxon>Bacteroidia</taxon>
        <taxon>Bacteroidales</taxon>
        <taxon>Prevotellaceae</taxon>
        <taxon>Alloprevotella</taxon>
    </lineage>
</organism>
<feature type="domain" description="ABC3 transporter permease C-terminal" evidence="8">
    <location>
        <begin position="295"/>
        <end position="414"/>
    </location>
</feature>
<feature type="domain" description="MacB-like periplasmic core" evidence="9">
    <location>
        <begin position="28"/>
        <end position="254"/>
    </location>
</feature>
<protein>
    <recommendedName>
        <fullName evidence="12">ABC3 transporter permease protein domain-containing protein</fullName>
    </recommendedName>
</protein>
<evidence type="ECO:0008006" key="12">
    <source>
        <dbReference type="Google" id="ProtNLM"/>
    </source>
</evidence>
<reference evidence="10 11" key="1">
    <citation type="submission" date="2011-08" db="EMBL/GenBank/DDBJ databases">
        <title>The Genome Sequence of Prevotella sp. oral taxon 302 str. F0323.</title>
        <authorList>
            <consortium name="The Broad Institute Genome Sequencing Platform"/>
            <person name="Earl A."/>
            <person name="Ward D."/>
            <person name="Feldgarden M."/>
            <person name="Gevers D."/>
            <person name="Izard J."/>
            <person name="Blanton J.M."/>
            <person name="Baranova O.V."/>
            <person name="Tanner A.C."/>
            <person name="Dewhirst F.E."/>
            <person name="Young S.K."/>
            <person name="Zeng Q."/>
            <person name="Gargeya S."/>
            <person name="Fitzgerald M."/>
            <person name="Haas B."/>
            <person name="Abouelleil A."/>
            <person name="Alvarado L."/>
            <person name="Arachchi H.M."/>
            <person name="Berlin A."/>
            <person name="Brown A."/>
            <person name="Chapman S.B."/>
            <person name="Chen Z."/>
            <person name="Dunbar C."/>
            <person name="Freedman E."/>
            <person name="Gearin G."/>
            <person name="Gellesch M."/>
            <person name="Goldberg J."/>
            <person name="Griggs A."/>
            <person name="Gujja S."/>
            <person name="Heiman D."/>
            <person name="Howarth C."/>
            <person name="Larson L."/>
            <person name="Lui A."/>
            <person name="MacDonald P.J.P."/>
            <person name="Montmayeur A."/>
            <person name="Murphy C."/>
            <person name="Neiman D."/>
            <person name="Pearson M."/>
            <person name="Priest M."/>
            <person name="Roberts A."/>
            <person name="Saif S."/>
            <person name="Shea T."/>
            <person name="Shenoy N."/>
            <person name="Sisk P."/>
            <person name="Stolte C."/>
            <person name="Sykes S."/>
            <person name="Wortman J."/>
            <person name="Nusbaum C."/>
            <person name="Birren B."/>
        </authorList>
    </citation>
    <scope>NUCLEOTIDE SEQUENCE [LARGE SCALE GENOMIC DNA]</scope>
    <source>
        <strain evidence="10 11">F0323</strain>
    </source>
</reference>
<dbReference type="PATRIC" id="fig|679199.3.peg.973"/>
<keyword evidence="11" id="KW-1185">Reference proteome</keyword>
<dbReference type="Pfam" id="PF12704">
    <property type="entry name" value="MacB_PCD"/>
    <property type="match status" value="1"/>
</dbReference>
<dbReference type="InterPro" id="IPR003838">
    <property type="entry name" value="ABC3_permease_C"/>
</dbReference>
<dbReference type="PANTHER" id="PTHR30572:SF4">
    <property type="entry name" value="ABC TRANSPORTER PERMEASE YTRF"/>
    <property type="match status" value="1"/>
</dbReference>
<evidence type="ECO:0000259" key="9">
    <source>
        <dbReference type="Pfam" id="PF12704"/>
    </source>
</evidence>
<proteinExistence type="inferred from homology"/>
<dbReference type="eggNOG" id="COG0577">
    <property type="taxonomic scope" value="Bacteria"/>
</dbReference>
<dbReference type="InterPro" id="IPR025857">
    <property type="entry name" value="MacB_PCD"/>
</dbReference>
<evidence type="ECO:0000259" key="8">
    <source>
        <dbReference type="Pfam" id="PF02687"/>
    </source>
</evidence>